<dbReference type="RefSeq" id="WP_379747263.1">
    <property type="nucleotide sequence ID" value="NZ_JBHTCP010000009.1"/>
</dbReference>
<comment type="similarity">
    <text evidence="2 10">Belongs to the binding-protein-dependent transport system permease family. CysTW subfamily.</text>
</comment>
<dbReference type="PROSITE" id="PS50928">
    <property type="entry name" value="ABC_TM1"/>
    <property type="match status" value="1"/>
</dbReference>
<proteinExistence type="inferred from homology"/>
<name>A0ABW2NNL5_9BACL</name>
<comment type="subcellular location">
    <subcellularLocation>
        <location evidence="1 9">Cell membrane</location>
        <topology evidence="1 9">Multi-pass membrane protein</topology>
    </subcellularLocation>
</comment>
<evidence type="ECO:0000259" key="11">
    <source>
        <dbReference type="PROSITE" id="PS50928"/>
    </source>
</evidence>
<evidence type="ECO:0000256" key="4">
    <source>
        <dbReference type="ARBA" id="ARBA00022475"/>
    </source>
</evidence>
<keyword evidence="4 10" id="KW-1003">Cell membrane</keyword>
<sequence>MNMEFWLPVRLSISVSFIAAIIVFVSGTALGRVFAVRAFKGKVLAETLLMLPLVLPPSVIGFLLIVTFGVNSLPGKMIETLFGGTLIFTPWAAVLASAVVAFPLMFQSAKAGFLGVDRELEGAAQVDGASKRQVFMSISIPLASRALAAGALLSFTRALGEFGATLMFAGNLPGRTQTIPTAIYVAIESGNMQLAFYYVIISMAIALVLLGLVQYFNRQHH</sequence>
<keyword evidence="6 9" id="KW-0812">Transmembrane</keyword>
<dbReference type="InterPro" id="IPR000515">
    <property type="entry name" value="MetI-like"/>
</dbReference>
<evidence type="ECO:0000256" key="8">
    <source>
        <dbReference type="ARBA" id="ARBA00023136"/>
    </source>
</evidence>
<organism evidence="12 13">
    <name type="scientific">Fictibacillus iocasae</name>
    <dbReference type="NCBI Taxonomy" id="2715437"/>
    <lineage>
        <taxon>Bacteria</taxon>
        <taxon>Bacillati</taxon>
        <taxon>Bacillota</taxon>
        <taxon>Bacilli</taxon>
        <taxon>Bacillales</taxon>
        <taxon>Fictibacillaceae</taxon>
        <taxon>Fictibacillus</taxon>
    </lineage>
</organism>
<dbReference type="CDD" id="cd06261">
    <property type="entry name" value="TM_PBP2"/>
    <property type="match status" value="1"/>
</dbReference>
<evidence type="ECO:0000256" key="6">
    <source>
        <dbReference type="ARBA" id="ARBA00022692"/>
    </source>
</evidence>
<keyword evidence="13" id="KW-1185">Reference proteome</keyword>
<evidence type="ECO:0000256" key="2">
    <source>
        <dbReference type="ARBA" id="ARBA00007069"/>
    </source>
</evidence>
<dbReference type="SUPFAM" id="SSF161098">
    <property type="entry name" value="MetI-like"/>
    <property type="match status" value="1"/>
</dbReference>
<feature type="transmembrane region" description="Helical" evidence="9">
    <location>
        <begin position="12"/>
        <end position="35"/>
    </location>
</feature>
<comment type="function">
    <text evidence="10">Part of the binding-protein-dependent transport system for molybdenum; probably responsible for the translocation of the substrate across the membrane.</text>
</comment>
<feature type="transmembrane region" description="Helical" evidence="9">
    <location>
        <begin position="195"/>
        <end position="216"/>
    </location>
</feature>
<comment type="caution">
    <text evidence="10">Lacks conserved residue(s) required for the propagation of feature annotation.</text>
</comment>
<feature type="transmembrane region" description="Helical" evidence="9">
    <location>
        <begin position="82"/>
        <end position="106"/>
    </location>
</feature>
<evidence type="ECO:0000256" key="10">
    <source>
        <dbReference type="RuleBase" id="RU365097"/>
    </source>
</evidence>
<dbReference type="InterPro" id="IPR035906">
    <property type="entry name" value="MetI-like_sf"/>
</dbReference>
<evidence type="ECO:0000256" key="7">
    <source>
        <dbReference type="ARBA" id="ARBA00022989"/>
    </source>
</evidence>
<evidence type="ECO:0000256" key="5">
    <source>
        <dbReference type="ARBA" id="ARBA00022505"/>
    </source>
</evidence>
<evidence type="ECO:0000256" key="1">
    <source>
        <dbReference type="ARBA" id="ARBA00004651"/>
    </source>
</evidence>
<dbReference type="PANTHER" id="PTHR30183">
    <property type="entry name" value="MOLYBDENUM TRANSPORT SYSTEM PERMEASE PROTEIN MODB"/>
    <property type="match status" value="1"/>
</dbReference>
<evidence type="ECO:0000313" key="12">
    <source>
        <dbReference type="EMBL" id="MFC7370980.1"/>
    </source>
</evidence>
<evidence type="ECO:0000256" key="3">
    <source>
        <dbReference type="ARBA" id="ARBA00022448"/>
    </source>
</evidence>
<keyword evidence="7 9" id="KW-1133">Transmembrane helix</keyword>
<dbReference type="PANTHER" id="PTHR30183:SF3">
    <property type="entry name" value="MOLYBDENUM TRANSPORT SYSTEM PERMEASE PROTEIN MODB"/>
    <property type="match status" value="1"/>
</dbReference>
<feature type="transmembrane region" description="Helical" evidence="9">
    <location>
        <begin position="47"/>
        <end position="70"/>
    </location>
</feature>
<evidence type="ECO:0000313" key="13">
    <source>
        <dbReference type="Proteomes" id="UP001596549"/>
    </source>
</evidence>
<keyword evidence="3 9" id="KW-0813">Transport</keyword>
<keyword evidence="8 9" id="KW-0472">Membrane</keyword>
<protein>
    <recommendedName>
        <fullName evidence="10">Molybdenum transport system permease</fullName>
    </recommendedName>
</protein>
<dbReference type="EMBL" id="JBHTCP010000009">
    <property type="protein sequence ID" value="MFC7370980.1"/>
    <property type="molecule type" value="Genomic_DNA"/>
</dbReference>
<dbReference type="Pfam" id="PF00528">
    <property type="entry name" value="BPD_transp_1"/>
    <property type="match status" value="1"/>
</dbReference>
<keyword evidence="5 10" id="KW-0500">Molybdenum</keyword>
<dbReference type="Proteomes" id="UP001596549">
    <property type="component" value="Unassembled WGS sequence"/>
</dbReference>
<dbReference type="NCBIfam" id="TIGR02141">
    <property type="entry name" value="modB_ABC"/>
    <property type="match status" value="1"/>
</dbReference>
<evidence type="ECO:0000256" key="9">
    <source>
        <dbReference type="RuleBase" id="RU363032"/>
    </source>
</evidence>
<accession>A0ABW2NNL5</accession>
<gene>
    <name evidence="12" type="primary">modB</name>
    <name evidence="12" type="ORF">ACFQPF_04765</name>
</gene>
<comment type="caution">
    <text evidence="12">The sequence shown here is derived from an EMBL/GenBank/DDBJ whole genome shotgun (WGS) entry which is preliminary data.</text>
</comment>
<reference evidence="13" key="1">
    <citation type="journal article" date="2019" name="Int. J. Syst. Evol. Microbiol.">
        <title>The Global Catalogue of Microorganisms (GCM) 10K type strain sequencing project: providing services to taxonomists for standard genome sequencing and annotation.</title>
        <authorList>
            <consortium name="The Broad Institute Genomics Platform"/>
            <consortium name="The Broad Institute Genome Sequencing Center for Infectious Disease"/>
            <person name="Wu L."/>
            <person name="Ma J."/>
        </authorList>
    </citation>
    <scope>NUCLEOTIDE SEQUENCE [LARGE SCALE GENOMIC DNA]</scope>
    <source>
        <strain evidence="13">NBRC 106396</strain>
    </source>
</reference>
<dbReference type="Gene3D" id="1.10.3720.10">
    <property type="entry name" value="MetI-like"/>
    <property type="match status" value="1"/>
</dbReference>
<feature type="domain" description="ABC transmembrane type-1" evidence="11">
    <location>
        <begin position="9"/>
        <end position="218"/>
    </location>
</feature>
<dbReference type="InterPro" id="IPR011867">
    <property type="entry name" value="ModB_ABC"/>
</dbReference>